<sequence length="382" mass="44183">MPKEPDLKKRKTAITSNIEHSEDAGKTLHHHDRTILIDVKQALQKLGEIPLVDYYIKIYRKYIRDFKKKSVFTATDDAYCTDIRECNYCHTTEDSQISCYCLECQIFICDNCVIEHRMKNKNHNNFYRPEILRGYKLAYSWTPSPYSRIVDFKFMVADIVAILHIDKLCTYNLTGRLINYLSITMDQENSRIACINDCKIAVTVPSNNLIQILTILASTTLTDLRTPEETKMTGGVTCRMDILYVAFSDAIRLMDLSGIIQRVVNIPGVKLLHSVNNDKMLCVYNKFDSVKTVSCLDCTNDSLYFFERFPFHPDDVTTDDVGNIIFTEDGVIWHADSDGKNIKIIMSPIPYYEYEKITYNKDLKCLITNNGYDDVTEYRKLE</sequence>
<feature type="domain" description="B box-type" evidence="2">
    <location>
        <begin position="84"/>
        <end position="124"/>
    </location>
</feature>
<comment type="caution">
    <text evidence="3">The sequence shown here is derived from an EMBL/GenBank/DDBJ whole genome shotgun (WGS) entry which is preliminary data.</text>
</comment>
<dbReference type="EMBL" id="UYJE01003836">
    <property type="protein sequence ID" value="VDI22759.1"/>
    <property type="molecule type" value="Genomic_DNA"/>
</dbReference>
<keyword evidence="1" id="KW-0863">Zinc-finger</keyword>
<evidence type="ECO:0000313" key="3">
    <source>
        <dbReference type="EMBL" id="VDI22759.1"/>
    </source>
</evidence>
<dbReference type="AlphaFoldDB" id="A0A8B6DRN2"/>
<dbReference type="OrthoDB" id="6131511at2759"/>
<dbReference type="PROSITE" id="PS50119">
    <property type="entry name" value="ZF_BBOX"/>
    <property type="match status" value="1"/>
</dbReference>
<organism evidence="3 4">
    <name type="scientific">Mytilus galloprovincialis</name>
    <name type="common">Mediterranean mussel</name>
    <dbReference type="NCBI Taxonomy" id="29158"/>
    <lineage>
        <taxon>Eukaryota</taxon>
        <taxon>Metazoa</taxon>
        <taxon>Spiralia</taxon>
        <taxon>Lophotrochozoa</taxon>
        <taxon>Mollusca</taxon>
        <taxon>Bivalvia</taxon>
        <taxon>Autobranchia</taxon>
        <taxon>Pteriomorphia</taxon>
        <taxon>Mytilida</taxon>
        <taxon>Mytiloidea</taxon>
        <taxon>Mytilidae</taxon>
        <taxon>Mytilinae</taxon>
        <taxon>Mytilus</taxon>
    </lineage>
</organism>
<accession>A0A8B6DRN2</accession>
<keyword evidence="4" id="KW-1185">Reference proteome</keyword>
<evidence type="ECO:0000259" key="2">
    <source>
        <dbReference type="PROSITE" id="PS50119"/>
    </source>
</evidence>
<dbReference type="Proteomes" id="UP000596742">
    <property type="component" value="Unassembled WGS sequence"/>
</dbReference>
<keyword evidence="1" id="KW-0479">Metal-binding</keyword>
<dbReference type="SUPFAM" id="SSF63829">
    <property type="entry name" value="Calcium-dependent phosphotriesterase"/>
    <property type="match status" value="1"/>
</dbReference>
<gene>
    <name evidence="3" type="ORF">MGAL_10B083454</name>
</gene>
<name>A0A8B6DRN2_MYTGA</name>
<dbReference type="InterPro" id="IPR000315">
    <property type="entry name" value="Znf_B-box"/>
</dbReference>
<dbReference type="GO" id="GO:0008270">
    <property type="term" value="F:zinc ion binding"/>
    <property type="evidence" value="ECO:0007669"/>
    <property type="project" value="UniProtKB-KW"/>
</dbReference>
<evidence type="ECO:0000256" key="1">
    <source>
        <dbReference type="PROSITE-ProRule" id="PRU00024"/>
    </source>
</evidence>
<evidence type="ECO:0000313" key="4">
    <source>
        <dbReference type="Proteomes" id="UP000596742"/>
    </source>
</evidence>
<reference evidence="3" key="1">
    <citation type="submission" date="2018-11" db="EMBL/GenBank/DDBJ databases">
        <authorList>
            <person name="Alioto T."/>
            <person name="Alioto T."/>
        </authorList>
    </citation>
    <scope>NUCLEOTIDE SEQUENCE</scope>
</reference>
<protein>
    <recommendedName>
        <fullName evidence="2">B box-type domain-containing protein</fullName>
    </recommendedName>
</protein>
<keyword evidence="1" id="KW-0862">Zinc</keyword>
<proteinExistence type="predicted"/>